<evidence type="ECO:0000256" key="4">
    <source>
        <dbReference type="ARBA" id="ARBA00022448"/>
    </source>
</evidence>
<evidence type="ECO:0000256" key="3">
    <source>
        <dbReference type="ARBA" id="ARBA00015084"/>
    </source>
</evidence>
<dbReference type="InterPro" id="IPR001279">
    <property type="entry name" value="Metallo-B-lactamas"/>
</dbReference>
<evidence type="ECO:0000259" key="7">
    <source>
        <dbReference type="Pfam" id="PF12706"/>
    </source>
</evidence>
<reference evidence="8" key="2">
    <citation type="submission" date="2020-09" db="EMBL/GenBank/DDBJ databases">
        <authorList>
            <person name="Sun Q."/>
            <person name="Zhou Y."/>
        </authorList>
    </citation>
    <scope>NUCLEOTIDE SEQUENCE</scope>
    <source>
        <strain evidence="8">CGMCC 1.12919</strain>
    </source>
</reference>
<dbReference type="InterPro" id="IPR011842">
    <property type="entry name" value="PQQ_synth_PqqB"/>
</dbReference>
<evidence type="ECO:0000313" key="8">
    <source>
        <dbReference type="EMBL" id="GGC84681.1"/>
    </source>
</evidence>
<accession>A0A916URR1</accession>
<evidence type="ECO:0000256" key="2">
    <source>
        <dbReference type="ARBA" id="ARBA00008481"/>
    </source>
</evidence>
<comment type="function">
    <text evidence="6">May be involved in the transport of PQQ or its precursor to the periplasm.</text>
</comment>
<dbReference type="PANTHER" id="PTHR42663:SF7">
    <property type="entry name" value="COENZYME PQQ SYNTHESIS PROTEIN B"/>
    <property type="match status" value="1"/>
</dbReference>
<dbReference type="Pfam" id="PF12706">
    <property type="entry name" value="Lactamase_B_2"/>
    <property type="match status" value="1"/>
</dbReference>
<keyword evidence="4 6" id="KW-0813">Transport</keyword>
<evidence type="ECO:0000256" key="6">
    <source>
        <dbReference type="HAMAP-Rule" id="MF_00653"/>
    </source>
</evidence>
<gene>
    <name evidence="6 8" type="primary">pqqB</name>
    <name evidence="8" type="ORF">GCM10010994_48230</name>
</gene>
<evidence type="ECO:0000256" key="5">
    <source>
        <dbReference type="ARBA" id="ARBA00022905"/>
    </source>
</evidence>
<dbReference type="HAMAP" id="MF_00653">
    <property type="entry name" value="PQQ_syn_PqqB"/>
    <property type="match status" value="1"/>
</dbReference>
<organism evidence="8 9">
    <name type="scientific">Chelatococcus reniformis</name>
    <dbReference type="NCBI Taxonomy" id="1494448"/>
    <lineage>
        <taxon>Bacteria</taxon>
        <taxon>Pseudomonadati</taxon>
        <taxon>Pseudomonadota</taxon>
        <taxon>Alphaproteobacteria</taxon>
        <taxon>Hyphomicrobiales</taxon>
        <taxon>Chelatococcaceae</taxon>
        <taxon>Chelatococcus</taxon>
    </lineage>
</organism>
<dbReference type="Proteomes" id="UP000637002">
    <property type="component" value="Unassembled WGS sequence"/>
</dbReference>
<reference evidence="8" key="1">
    <citation type="journal article" date="2014" name="Int. J. Syst. Evol. Microbiol.">
        <title>Complete genome sequence of Corynebacterium casei LMG S-19264T (=DSM 44701T), isolated from a smear-ripened cheese.</title>
        <authorList>
            <consortium name="US DOE Joint Genome Institute (JGI-PGF)"/>
            <person name="Walter F."/>
            <person name="Albersmeier A."/>
            <person name="Kalinowski J."/>
            <person name="Ruckert C."/>
        </authorList>
    </citation>
    <scope>NUCLEOTIDE SEQUENCE</scope>
    <source>
        <strain evidence="8">CGMCC 1.12919</strain>
    </source>
</reference>
<dbReference type="GO" id="GO:0018189">
    <property type="term" value="P:pyrroloquinoline quinone biosynthetic process"/>
    <property type="evidence" value="ECO:0007669"/>
    <property type="project" value="UniProtKB-UniRule"/>
</dbReference>
<sequence>MLEAILLGSAAGGGVPQWNCRCTICRLAWTRDPRVRWRTQSSLAVSTDGARWVVINASPDLRQQIADTPELTPHEGLRHSPITSVVLSNGDVDHVAGLLTLRERQPLALYASEAVLGLIEANPIFRVLDQALVTRRAVRLGDPFVPLDGMTVTLFAVPGKVPLWQEGVATAGGTDGSTVGLDISAGGRRIVSIPGCAAVDSAVLARLEGADVLFFDGTLWHDDELMAEGVGVKTGLRMGHISMAGERGSIAALRDVAVARRVFVHINNTNPVLIDGSPEHREAERAGWEIGYDGWRASL</sequence>
<dbReference type="NCBIfam" id="TIGR02108">
    <property type="entry name" value="PQQ_syn_pqqB"/>
    <property type="match status" value="1"/>
</dbReference>
<proteinExistence type="inferred from homology"/>
<dbReference type="AlphaFoldDB" id="A0A916URR1"/>
<dbReference type="SUPFAM" id="SSF56281">
    <property type="entry name" value="Metallo-hydrolase/oxidoreductase"/>
    <property type="match status" value="1"/>
</dbReference>
<dbReference type="EMBL" id="BMGG01000009">
    <property type="protein sequence ID" value="GGC84681.1"/>
    <property type="molecule type" value="Genomic_DNA"/>
</dbReference>
<dbReference type="Gene3D" id="3.60.15.10">
    <property type="entry name" value="Ribonuclease Z/Hydroxyacylglutathione hydrolase-like"/>
    <property type="match status" value="1"/>
</dbReference>
<dbReference type="InterPro" id="IPR036866">
    <property type="entry name" value="RibonucZ/Hydroxyglut_hydro"/>
</dbReference>
<comment type="similarity">
    <text evidence="2 6">Belongs to the PqqB family.</text>
</comment>
<name>A0A916URR1_9HYPH</name>
<evidence type="ECO:0000256" key="1">
    <source>
        <dbReference type="ARBA" id="ARBA00004886"/>
    </source>
</evidence>
<comment type="pathway">
    <text evidence="1 6">Cofactor biosynthesis; pyrroloquinoline quinone biosynthesis.</text>
</comment>
<comment type="caution">
    <text evidence="8">The sequence shown here is derived from an EMBL/GenBank/DDBJ whole genome shotgun (WGS) entry which is preliminary data.</text>
</comment>
<protein>
    <recommendedName>
        <fullName evidence="3 6">Coenzyme PQQ synthesis protein B</fullName>
    </recommendedName>
    <alternativeName>
        <fullName evidence="6">Pyrroloquinoline quinone biosynthesis protein B</fullName>
    </alternativeName>
</protein>
<evidence type="ECO:0000313" key="9">
    <source>
        <dbReference type="Proteomes" id="UP000637002"/>
    </source>
</evidence>
<feature type="domain" description="Metallo-beta-lactamase" evidence="7">
    <location>
        <begin position="51"/>
        <end position="266"/>
    </location>
</feature>
<dbReference type="CDD" id="cd16274">
    <property type="entry name" value="PQQB-like_MBL-fold"/>
    <property type="match status" value="1"/>
</dbReference>
<dbReference type="PANTHER" id="PTHR42663">
    <property type="entry name" value="HYDROLASE C777.06C-RELATED-RELATED"/>
    <property type="match status" value="1"/>
</dbReference>
<keyword evidence="5 6" id="KW-0884">PQQ biosynthesis</keyword>
<keyword evidence="9" id="KW-1185">Reference proteome</keyword>